<gene>
    <name evidence="1" type="ORF">F383_37188</name>
</gene>
<comment type="caution">
    <text evidence="1">The sequence shown here is derived from an EMBL/GenBank/DDBJ whole genome shotgun (WGS) entry which is preliminary data.</text>
</comment>
<accession>A0A0B0MFL4</accession>
<organism evidence="1 2">
    <name type="scientific">Gossypium arboreum</name>
    <name type="common">Tree cotton</name>
    <name type="synonym">Gossypium nanking</name>
    <dbReference type="NCBI Taxonomy" id="29729"/>
    <lineage>
        <taxon>Eukaryota</taxon>
        <taxon>Viridiplantae</taxon>
        <taxon>Streptophyta</taxon>
        <taxon>Embryophyta</taxon>
        <taxon>Tracheophyta</taxon>
        <taxon>Spermatophyta</taxon>
        <taxon>Magnoliopsida</taxon>
        <taxon>eudicotyledons</taxon>
        <taxon>Gunneridae</taxon>
        <taxon>Pentapetalae</taxon>
        <taxon>rosids</taxon>
        <taxon>malvids</taxon>
        <taxon>Malvales</taxon>
        <taxon>Malvaceae</taxon>
        <taxon>Malvoideae</taxon>
        <taxon>Gossypium</taxon>
    </lineage>
</organism>
<keyword evidence="2" id="KW-1185">Reference proteome</keyword>
<protein>
    <submittedName>
        <fullName evidence="1">Uncharacterized protein</fullName>
    </submittedName>
</protein>
<name>A0A0B0MFL4_GOSAR</name>
<dbReference type="AlphaFoldDB" id="A0A0B0MFL4"/>
<reference evidence="2" key="1">
    <citation type="submission" date="2014-09" db="EMBL/GenBank/DDBJ databases">
        <authorList>
            <person name="Mudge J."/>
            <person name="Ramaraj T."/>
            <person name="Lindquist I.E."/>
            <person name="Bharti A.K."/>
            <person name="Sundararajan A."/>
            <person name="Cameron C.T."/>
            <person name="Woodward J.E."/>
            <person name="May G.D."/>
            <person name="Brubaker C."/>
            <person name="Broadhvest J."/>
            <person name="Wilkins T.A."/>
        </authorList>
    </citation>
    <scope>NUCLEOTIDE SEQUENCE</scope>
    <source>
        <strain evidence="2">cv. AKA8401</strain>
    </source>
</reference>
<evidence type="ECO:0000313" key="2">
    <source>
        <dbReference type="Proteomes" id="UP000032142"/>
    </source>
</evidence>
<dbReference type="EMBL" id="JRRC01014874">
    <property type="protein sequence ID" value="KHF97695.1"/>
    <property type="molecule type" value="Genomic_DNA"/>
</dbReference>
<proteinExistence type="predicted"/>
<sequence>MVFTRRRAILRTTAHGGYGLKNTSFPSPIIRKIAKLTVVISSALMEAWNLVMRSPGYAKKVH</sequence>
<evidence type="ECO:0000313" key="1">
    <source>
        <dbReference type="EMBL" id="KHF97695.1"/>
    </source>
</evidence>
<dbReference type="Proteomes" id="UP000032142">
    <property type="component" value="Unassembled WGS sequence"/>
</dbReference>